<dbReference type="GO" id="GO:0009055">
    <property type="term" value="F:electron transfer activity"/>
    <property type="evidence" value="ECO:0007669"/>
    <property type="project" value="InterPro"/>
</dbReference>
<keyword evidence="3 4" id="KW-0408">Iron</keyword>
<accession>A0A1G7G1J3</accession>
<evidence type="ECO:0000256" key="1">
    <source>
        <dbReference type="ARBA" id="ARBA00022617"/>
    </source>
</evidence>
<name>A0A1G7G1J3_9RHOB</name>
<dbReference type="EMBL" id="FNAT01000004">
    <property type="protein sequence ID" value="SDE82054.1"/>
    <property type="molecule type" value="Genomic_DNA"/>
</dbReference>
<dbReference type="STRING" id="521013.SAMN04488567_2676"/>
<proteinExistence type="predicted"/>
<dbReference type="OrthoDB" id="5514238at2"/>
<sequence>MNPTPFAIAAAVLLSACVAARPDPGPDPDDGAGLFAAHCAACHGAGGRGDGPLAAGLPRAPTDLTRLAPAGAPFPHAKVMSHVHGYFRRDAADPVMPDYSEVFAEPVIRFDSGDGILTATPQPLVALSRYLESLQQPG</sequence>
<dbReference type="GO" id="GO:0046872">
    <property type="term" value="F:metal ion binding"/>
    <property type="evidence" value="ECO:0007669"/>
    <property type="project" value="UniProtKB-KW"/>
</dbReference>
<dbReference type="Pfam" id="PF00034">
    <property type="entry name" value="Cytochrom_C"/>
    <property type="match status" value="1"/>
</dbReference>
<dbReference type="AlphaFoldDB" id="A0A1G7G1J3"/>
<keyword evidence="7" id="KW-1185">Reference proteome</keyword>
<reference evidence="7" key="1">
    <citation type="submission" date="2016-10" db="EMBL/GenBank/DDBJ databases">
        <authorList>
            <person name="Varghese N."/>
            <person name="Submissions S."/>
        </authorList>
    </citation>
    <scope>NUCLEOTIDE SEQUENCE [LARGE SCALE GENOMIC DNA]</scope>
    <source>
        <strain evidence="7">DSM 21424</strain>
    </source>
</reference>
<dbReference type="PROSITE" id="PS51007">
    <property type="entry name" value="CYTC"/>
    <property type="match status" value="1"/>
</dbReference>
<dbReference type="GO" id="GO:0020037">
    <property type="term" value="F:heme binding"/>
    <property type="evidence" value="ECO:0007669"/>
    <property type="project" value="InterPro"/>
</dbReference>
<evidence type="ECO:0000313" key="6">
    <source>
        <dbReference type="EMBL" id="SDE82054.1"/>
    </source>
</evidence>
<feature type="domain" description="Cytochrome c" evidence="5">
    <location>
        <begin position="26"/>
        <end position="135"/>
    </location>
</feature>
<dbReference type="RefSeq" id="WP_090112758.1">
    <property type="nucleotide sequence ID" value="NZ_FNAT01000004.1"/>
</dbReference>
<keyword evidence="1 4" id="KW-0349">Heme</keyword>
<dbReference type="Gene3D" id="1.10.760.10">
    <property type="entry name" value="Cytochrome c-like domain"/>
    <property type="match status" value="1"/>
</dbReference>
<evidence type="ECO:0000259" key="5">
    <source>
        <dbReference type="PROSITE" id="PS51007"/>
    </source>
</evidence>
<dbReference type="SUPFAM" id="SSF46626">
    <property type="entry name" value="Cytochrome c"/>
    <property type="match status" value="1"/>
</dbReference>
<dbReference type="Proteomes" id="UP000198922">
    <property type="component" value="Unassembled WGS sequence"/>
</dbReference>
<keyword evidence="2 4" id="KW-0479">Metal-binding</keyword>
<dbReference type="InterPro" id="IPR009056">
    <property type="entry name" value="Cyt_c-like_dom"/>
</dbReference>
<evidence type="ECO:0000256" key="2">
    <source>
        <dbReference type="ARBA" id="ARBA00022723"/>
    </source>
</evidence>
<organism evidence="6 7">
    <name type="scientific">Limimaricola pyoseonensis</name>
    <dbReference type="NCBI Taxonomy" id="521013"/>
    <lineage>
        <taxon>Bacteria</taxon>
        <taxon>Pseudomonadati</taxon>
        <taxon>Pseudomonadota</taxon>
        <taxon>Alphaproteobacteria</taxon>
        <taxon>Rhodobacterales</taxon>
        <taxon>Paracoccaceae</taxon>
        <taxon>Limimaricola</taxon>
    </lineage>
</organism>
<dbReference type="InterPro" id="IPR036909">
    <property type="entry name" value="Cyt_c-like_dom_sf"/>
</dbReference>
<gene>
    <name evidence="6" type="ORF">SAMN04488567_2676</name>
</gene>
<evidence type="ECO:0000256" key="3">
    <source>
        <dbReference type="ARBA" id="ARBA00023004"/>
    </source>
</evidence>
<protein>
    <submittedName>
        <fullName evidence="6">Cytochrome c</fullName>
    </submittedName>
</protein>
<evidence type="ECO:0000256" key="4">
    <source>
        <dbReference type="PROSITE-ProRule" id="PRU00433"/>
    </source>
</evidence>
<evidence type="ECO:0000313" key="7">
    <source>
        <dbReference type="Proteomes" id="UP000198922"/>
    </source>
</evidence>